<reference evidence="3" key="1">
    <citation type="submission" date="2017-09" db="EMBL/GenBank/DDBJ databases">
        <title>Depth-based differentiation of microbial function through sediment-hosted aquifers and enrichment of novel symbionts in the deep terrestrial subsurface.</title>
        <authorList>
            <person name="Probst A.J."/>
            <person name="Ladd B."/>
            <person name="Jarett J.K."/>
            <person name="Geller-Mcgrath D.E."/>
            <person name="Sieber C.M.K."/>
            <person name="Emerson J.B."/>
            <person name="Anantharaman K."/>
            <person name="Thomas B.C."/>
            <person name="Malmstrom R."/>
            <person name="Stieglmeier M."/>
            <person name="Klingl A."/>
            <person name="Woyke T."/>
            <person name="Ryan C.M."/>
            <person name="Banfield J.F."/>
        </authorList>
    </citation>
    <scope>NUCLEOTIDE SEQUENCE [LARGE SCALE GENOMIC DNA]</scope>
</reference>
<dbReference type="InterPro" id="IPR013132">
    <property type="entry name" value="PseI/NeuA/B-like_N"/>
</dbReference>
<protein>
    <submittedName>
        <fullName evidence="2">N-acetylneuraminate synthase</fullName>
    </submittedName>
</protein>
<dbReference type="InterPro" id="IPR057736">
    <property type="entry name" value="SAF_PseI/NeuA/NeuB"/>
</dbReference>
<dbReference type="InterPro" id="IPR006190">
    <property type="entry name" value="SAF_AFP_Neu5Ac"/>
</dbReference>
<dbReference type="GO" id="GO:0047444">
    <property type="term" value="F:N-acylneuraminate-9-phosphate synthase activity"/>
    <property type="evidence" value="ECO:0007669"/>
    <property type="project" value="TreeGrafter"/>
</dbReference>
<proteinExistence type="predicted"/>
<evidence type="ECO:0000313" key="2">
    <source>
        <dbReference type="EMBL" id="PIR93158.1"/>
    </source>
</evidence>
<dbReference type="PROSITE" id="PS50844">
    <property type="entry name" value="AFP_LIKE"/>
    <property type="match status" value="1"/>
</dbReference>
<comment type="caution">
    <text evidence="2">The sequence shown here is derived from an EMBL/GenBank/DDBJ whole genome shotgun (WGS) entry which is preliminary data.</text>
</comment>
<dbReference type="NCBIfam" id="TIGR03569">
    <property type="entry name" value="NeuB_NnaB"/>
    <property type="match status" value="1"/>
</dbReference>
<dbReference type="SUPFAM" id="SSF51569">
    <property type="entry name" value="Aldolase"/>
    <property type="match status" value="1"/>
</dbReference>
<evidence type="ECO:0000313" key="3">
    <source>
        <dbReference type="Proteomes" id="UP000228626"/>
    </source>
</evidence>
<dbReference type="InterPro" id="IPR036732">
    <property type="entry name" value="AFP_Neu5c_C_sf"/>
</dbReference>
<dbReference type="InterPro" id="IPR013785">
    <property type="entry name" value="Aldolase_TIM"/>
</dbReference>
<gene>
    <name evidence="2" type="primary">neuB</name>
    <name evidence="2" type="ORF">COT99_02355</name>
</gene>
<sequence length="348" mass="38494">MIKIANKIISRKSPVFIIAEAGVNHNNSLKNALKLVDAAAAAGADAVKFQTFRAEDVVTVSGKMAAYQKKNIGREESQLEMLKKLELKEEFYRPIIRRCQEKKIIFLSTPHGGFAAVDFLQSLKVLAFKFGSGDLTNLPLLQYAARLKKPMILGTGMATLPEVKEAVKCIELAGNKKIIVLHCTTNYPCPEREVNLRAMSTLTEELDVPVGYSDHTLGIQTSVMATALDARVIEKHFTLDKNMAGPDHRASLEPAELKEMVKGVRQAEIILGSGVKKPNKSEMPMIKTVRKSLVALKDIKKGEKFDEKNLGIKRPGTGLSPKIYNEILNKRAKSDIKADSLIKEKHYA</sequence>
<dbReference type="CDD" id="cd11615">
    <property type="entry name" value="SAF_NeuB_like"/>
    <property type="match status" value="1"/>
</dbReference>
<dbReference type="SUPFAM" id="SSF51269">
    <property type="entry name" value="AFP III-like domain"/>
    <property type="match status" value="1"/>
</dbReference>
<evidence type="ECO:0000259" key="1">
    <source>
        <dbReference type="PROSITE" id="PS50844"/>
    </source>
</evidence>
<dbReference type="Gene3D" id="3.90.1210.10">
    <property type="entry name" value="Antifreeze-like/N-acetylneuraminic acid synthase C-terminal domain"/>
    <property type="match status" value="1"/>
</dbReference>
<dbReference type="Gene3D" id="3.20.20.70">
    <property type="entry name" value="Aldolase class I"/>
    <property type="match status" value="1"/>
</dbReference>
<dbReference type="InterPro" id="IPR013974">
    <property type="entry name" value="SAF"/>
</dbReference>
<dbReference type="SMART" id="SM00858">
    <property type="entry name" value="SAF"/>
    <property type="match status" value="1"/>
</dbReference>
<dbReference type="GO" id="GO:0016051">
    <property type="term" value="P:carbohydrate biosynthetic process"/>
    <property type="evidence" value="ECO:0007669"/>
    <property type="project" value="InterPro"/>
</dbReference>
<dbReference type="PANTHER" id="PTHR42966">
    <property type="entry name" value="N-ACETYLNEURAMINATE SYNTHASE"/>
    <property type="match status" value="1"/>
</dbReference>
<dbReference type="AlphaFoldDB" id="A0A2H0V280"/>
<dbReference type="PANTHER" id="PTHR42966:SF1">
    <property type="entry name" value="SIALIC ACID SYNTHASE"/>
    <property type="match status" value="1"/>
</dbReference>
<name>A0A2H0V280_9BACT</name>
<dbReference type="InterPro" id="IPR020007">
    <property type="entry name" value="NeuB/NeuA"/>
</dbReference>
<feature type="domain" description="AFP-like" evidence="1">
    <location>
        <begin position="292"/>
        <end position="348"/>
    </location>
</feature>
<dbReference type="Pfam" id="PF03102">
    <property type="entry name" value="NeuB"/>
    <property type="match status" value="1"/>
</dbReference>
<dbReference type="Pfam" id="PF08666">
    <property type="entry name" value="SAF"/>
    <property type="match status" value="1"/>
</dbReference>
<dbReference type="InterPro" id="IPR051690">
    <property type="entry name" value="PseI-like"/>
</dbReference>
<organism evidence="2 3">
    <name type="scientific">Candidatus Falkowbacteria bacterium CG10_big_fil_rev_8_21_14_0_10_43_10</name>
    <dbReference type="NCBI Taxonomy" id="1974567"/>
    <lineage>
        <taxon>Bacteria</taxon>
        <taxon>Candidatus Falkowiibacteriota</taxon>
    </lineage>
</organism>
<dbReference type="EMBL" id="PFAR01000027">
    <property type="protein sequence ID" value="PIR93158.1"/>
    <property type="molecule type" value="Genomic_DNA"/>
</dbReference>
<dbReference type="Proteomes" id="UP000228626">
    <property type="component" value="Unassembled WGS sequence"/>
</dbReference>
<accession>A0A2H0V280</accession>